<dbReference type="PANTHER" id="PTHR31516:SF17">
    <property type="entry name" value="STABILIZER OF AXONEMAL MICROTUBULES 2"/>
    <property type="match status" value="1"/>
</dbReference>
<dbReference type="GO" id="GO:0008017">
    <property type="term" value="F:microtubule binding"/>
    <property type="evidence" value="ECO:0007669"/>
    <property type="project" value="InterPro"/>
</dbReference>
<comment type="similarity">
    <text evidence="1">Belongs to the FAM154 family.</text>
</comment>
<reference evidence="3" key="1">
    <citation type="submission" date="2022-01" db="EMBL/GenBank/DDBJ databases">
        <title>Genome Sequence Resource for Two Populations of Ditylenchus destructor, the Migratory Endoparasitic Phytonematode.</title>
        <authorList>
            <person name="Zhang H."/>
            <person name="Lin R."/>
            <person name="Xie B."/>
        </authorList>
    </citation>
    <scope>NUCLEOTIDE SEQUENCE</scope>
    <source>
        <strain evidence="3">BazhouSP</strain>
    </source>
</reference>
<dbReference type="PANTHER" id="PTHR31516">
    <property type="entry name" value="STABILIZER OF AXONEMAL MICROTUBULES 2"/>
    <property type="match status" value="1"/>
</dbReference>
<dbReference type="GO" id="GO:0036126">
    <property type="term" value="C:sperm flagellum"/>
    <property type="evidence" value="ECO:0007669"/>
    <property type="project" value="TreeGrafter"/>
</dbReference>
<evidence type="ECO:0000313" key="4">
    <source>
        <dbReference type="Proteomes" id="UP001201812"/>
    </source>
</evidence>
<gene>
    <name evidence="3" type="ORF">DdX_09416</name>
</gene>
<dbReference type="EMBL" id="JAKKPZ010000017">
    <property type="protein sequence ID" value="KAI1712789.1"/>
    <property type="molecule type" value="Genomic_DNA"/>
</dbReference>
<dbReference type="Pfam" id="PF05217">
    <property type="entry name" value="SAXO1-2"/>
    <property type="match status" value="1"/>
</dbReference>
<evidence type="ECO:0000256" key="2">
    <source>
        <dbReference type="SAM" id="MobiDB-lite"/>
    </source>
</evidence>
<sequence length="396" mass="44702">MSVQEEEETKLNTPDVGTSSVNGEEKCICELCECGNHRCPHEGNLRLSGGIEFNSSEYGKSFVNIGEGERADVIGPRADNLMNIGTFALQTTNNADFQAWPLEPSQPVKPAESYMKPDTAFDATTTHKSDFTNKGLATQLPVKPQSSSYLRPDQPFNEISTHQADFQARFAEAVTSARRPSVLYKSDEPFAGESTQHSDFKAFRMTPPKPFRPKESRHTHDEPFASESVNHRDYKVFRMTPPKEFRPKESRHLSDEPFSATTEHKSSFNRKIIDVVPSFKPQTPIYRPSSQPLDTVTTYQEGFTAKTDVVEKVEPMRHKSHLTVSSNRRFDSATVHQTDYTAKMEKICPAELVLTRRDHSFKLSGRRNGHKYYTKVGPAIPADSRLIRRQMSPVQG</sequence>
<keyword evidence="4" id="KW-1185">Reference proteome</keyword>
<dbReference type="InterPro" id="IPR033336">
    <property type="entry name" value="SAXO1/2"/>
</dbReference>
<feature type="compositionally biased region" description="Basic and acidic residues" evidence="2">
    <location>
        <begin position="245"/>
        <end position="255"/>
    </location>
</feature>
<dbReference type="AlphaFoldDB" id="A0AAD4N0M3"/>
<proteinExistence type="inferred from homology"/>
<comment type="caution">
    <text evidence="3">The sequence shown here is derived from an EMBL/GenBank/DDBJ whole genome shotgun (WGS) entry which is preliminary data.</text>
</comment>
<dbReference type="GO" id="GO:0005814">
    <property type="term" value="C:centriole"/>
    <property type="evidence" value="ECO:0007669"/>
    <property type="project" value="TreeGrafter"/>
</dbReference>
<accession>A0AAD4N0M3</accession>
<dbReference type="GO" id="GO:0036064">
    <property type="term" value="C:ciliary basal body"/>
    <property type="evidence" value="ECO:0007669"/>
    <property type="project" value="TreeGrafter"/>
</dbReference>
<protein>
    <submittedName>
        <fullName evidence="3">STOP protein domain-containing protein</fullName>
    </submittedName>
</protein>
<evidence type="ECO:0000256" key="1">
    <source>
        <dbReference type="ARBA" id="ARBA00008738"/>
    </source>
</evidence>
<dbReference type="Proteomes" id="UP001201812">
    <property type="component" value="Unassembled WGS sequence"/>
</dbReference>
<name>A0AAD4N0M3_9BILA</name>
<feature type="region of interest" description="Disordered" evidence="2">
    <location>
        <begin position="245"/>
        <end position="265"/>
    </location>
</feature>
<dbReference type="GO" id="GO:0005879">
    <property type="term" value="C:axonemal microtubule"/>
    <property type="evidence" value="ECO:0007669"/>
    <property type="project" value="TreeGrafter"/>
</dbReference>
<evidence type="ECO:0000313" key="3">
    <source>
        <dbReference type="EMBL" id="KAI1712789.1"/>
    </source>
</evidence>
<organism evidence="3 4">
    <name type="scientific">Ditylenchus destructor</name>
    <dbReference type="NCBI Taxonomy" id="166010"/>
    <lineage>
        <taxon>Eukaryota</taxon>
        <taxon>Metazoa</taxon>
        <taxon>Ecdysozoa</taxon>
        <taxon>Nematoda</taxon>
        <taxon>Chromadorea</taxon>
        <taxon>Rhabditida</taxon>
        <taxon>Tylenchina</taxon>
        <taxon>Tylenchomorpha</taxon>
        <taxon>Sphaerularioidea</taxon>
        <taxon>Anguinidae</taxon>
        <taxon>Anguininae</taxon>
        <taxon>Ditylenchus</taxon>
    </lineage>
</organism>